<dbReference type="InterPro" id="IPR027417">
    <property type="entry name" value="P-loop_NTPase"/>
</dbReference>
<organism evidence="6 7">
    <name type="scientific">Gordonia jacobaea</name>
    <dbReference type="NCBI Taxonomy" id="122202"/>
    <lineage>
        <taxon>Bacteria</taxon>
        <taxon>Bacillati</taxon>
        <taxon>Actinomycetota</taxon>
        <taxon>Actinomycetes</taxon>
        <taxon>Mycobacteriales</taxon>
        <taxon>Gordoniaceae</taxon>
        <taxon>Gordonia</taxon>
    </lineage>
</organism>
<dbReference type="SMART" id="SM00382">
    <property type="entry name" value="AAA"/>
    <property type="match status" value="1"/>
</dbReference>
<dbReference type="PROSITE" id="PS50893">
    <property type="entry name" value="ABC_TRANSPORTER_2"/>
    <property type="match status" value="1"/>
</dbReference>
<dbReference type="CDD" id="cd03255">
    <property type="entry name" value="ABC_MJ0796_LolCDE_FtsE"/>
    <property type="match status" value="1"/>
</dbReference>
<comment type="caution">
    <text evidence="6">The sequence shown here is derived from an EMBL/GenBank/DDBJ whole genome shotgun (WGS) entry which is preliminary data.</text>
</comment>
<comment type="similarity">
    <text evidence="1">Belongs to the ABC transporter superfamily.</text>
</comment>
<evidence type="ECO:0000256" key="2">
    <source>
        <dbReference type="ARBA" id="ARBA00022448"/>
    </source>
</evidence>
<dbReference type="PANTHER" id="PTHR42798:SF6">
    <property type="entry name" value="CELL DIVISION ATP-BINDING PROTEIN FTSE"/>
    <property type="match status" value="1"/>
</dbReference>
<reference evidence="6 7" key="1">
    <citation type="submission" date="2015-05" db="EMBL/GenBank/DDBJ databases">
        <title>Draft genome sequence of the bacterium Gordonia jacobaea a new member of the Gordonia genus.</title>
        <authorList>
            <person name="Jimenez-Galisteo G."/>
            <person name="Dominguez A."/>
            <person name="Munoz E."/>
            <person name="Vinas M."/>
        </authorList>
    </citation>
    <scope>NUCLEOTIDE SEQUENCE [LARGE SCALE GENOMIC DNA]</scope>
    <source>
        <strain evidence="7">mv1</strain>
    </source>
</reference>
<protein>
    <submittedName>
        <fullName evidence="6">Peptide ABC transporter ATP-binding protein</fullName>
    </submittedName>
</protein>
<keyword evidence="2" id="KW-0813">Transport</keyword>
<dbReference type="InterPro" id="IPR017911">
    <property type="entry name" value="MacB-like_ATP-bd"/>
</dbReference>
<dbReference type="Gene3D" id="3.40.50.300">
    <property type="entry name" value="P-loop containing nucleotide triphosphate hydrolases"/>
    <property type="match status" value="1"/>
</dbReference>
<sequence>MTNEPASVVLRNVFRSYGDPSQPIHALRDVSLDLRRREFTAIMGPSGSGKSTLMNVVAGLDDITSGEIWVDGNPIGSLDDEARTVLRRRHIGFVFQSFNLIPTLTAQENINLPFVLAGTRLDAQTRYWIAHLVRSLGLDERLDHLPAELSGGQQQRVAIVRALAMRPTIILADEPTGALDTRTSREVLALLTTAVREYGQGIAMVTHDPVAASYADRVIMLADGQITGEYRGLGAREISELLIGLQGVSA</sequence>
<dbReference type="RefSeq" id="WP_049699115.1">
    <property type="nucleotide sequence ID" value="NZ_JAQDQF010000004.1"/>
</dbReference>
<dbReference type="GO" id="GO:0005524">
    <property type="term" value="F:ATP binding"/>
    <property type="evidence" value="ECO:0007669"/>
    <property type="project" value="UniProtKB-KW"/>
</dbReference>
<evidence type="ECO:0000256" key="4">
    <source>
        <dbReference type="ARBA" id="ARBA00022840"/>
    </source>
</evidence>
<keyword evidence="3" id="KW-0547">Nucleotide-binding</keyword>
<dbReference type="PANTHER" id="PTHR42798">
    <property type="entry name" value="LIPOPROTEIN-RELEASING SYSTEM ATP-BINDING PROTEIN LOLD"/>
    <property type="match status" value="1"/>
</dbReference>
<evidence type="ECO:0000256" key="1">
    <source>
        <dbReference type="ARBA" id="ARBA00005417"/>
    </source>
</evidence>
<dbReference type="InterPro" id="IPR017871">
    <property type="entry name" value="ABC_transporter-like_CS"/>
</dbReference>
<dbReference type="PROSITE" id="PS00211">
    <property type="entry name" value="ABC_TRANSPORTER_1"/>
    <property type="match status" value="1"/>
</dbReference>
<evidence type="ECO:0000259" key="5">
    <source>
        <dbReference type="PROSITE" id="PS50893"/>
    </source>
</evidence>
<feature type="domain" description="ABC transporter" evidence="5">
    <location>
        <begin position="8"/>
        <end position="248"/>
    </location>
</feature>
<gene>
    <name evidence="6" type="ORF">ABW18_11420</name>
</gene>
<accession>A0ABR5IBD2</accession>
<evidence type="ECO:0000313" key="7">
    <source>
        <dbReference type="Proteomes" id="UP000037247"/>
    </source>
</evidence>
<dbReference type="EMBL" id="LDTZ01000017">
    <property type="protein sequence ID" value="KNA90937.1"/>
    <property type="molecule type" value="Genomic_DNA"/>
</dbReference>
<dbReference type="InterPro" id="IPR003439">
    <property type="entry name" value="ABC_transporter-like_ATP-bd"/>
</dbReference>
<dbReference type="InterPro" id="IPR003593">
    <property type="entry name" value="AAA+_ATPase"/>
</dbReference>
<dbReference type="Pfam" id="PF00005">
    <property type="entry name" value="ABC_tran"/>
    <property type="match status" value="1"/>
</dbReference>
<evidence type="ECO:0000256" key="3">
    <source>
        <dbReference type="ARBA" id="ARBA00022741"/>
    </source>
</evidence>
<name>A0ABR5IBD2_9ACTN</name>
<keyword evidence="4 6" id="KW-0067">ATP-binding</keyword>
<dbReference type="SUPFAM" id="SSF52540">
    <property type="entry name" value="P-loop containing nucleoside triphosphate hydrolases"/>
    <property type="match status" value="1"/>
</dbReference>
<dbReference type="Proteomes" id="UP000037247">
    <property type="component" value="Unassembled WGS sequence"/>
</dbReference>
<keyword evidence="7" id="KW-1185">Reference proteome</keyword>
<evidence type="ECO:0000313" key="6">
    <source>
        <dbReference type="EMBL" id="KNA90937.1"/>
    </source>
</evidence>
<proteinExistence type="inferred from homology"/>